<protein>
    <recommendedName>
        <fullName evidence="3">Thioredoxin-like fold domain-containing protein</fullName>
    </recommendedName>
</protein>
<dbReference type="Gene3D" id="3.40.30.10">
    <property type="entry name" value="Glutaredoxin"/>
    <property type="match status" value="1"/>
</dbReference>
<dbReference type="KEGG" id="pth:PTH_0569"/>
<evidence type="ECO:0000313" key="1">
    <source>
        <dbReference type="EMBL" id="BAF58750.1"/>
    </source>
</evidence>
<dbReference type="AlphaFoldDB" id="A5D4S7"/>
<reference evidence="2" key="1">
    <citation type="journal article" date="2008" name="Genome Res.">
        <title>The genome of Pelotomaculum thermopropionicum reveals niche-associated evolution in anaerobic microbiota.</title>
        <authorList>
            <person name="Kosaka T."/>
            <person name="Kato S."/>
            <person name="Shimoyama T."/>
            <person name="Ishii S."/>
            <person name="Abe T."/>
            <person name="Watanabe K."/>
        </authorList>
    </citation>
    <scope>NUCLEOTIDE SEQUENCE [LARGE SCALE GENOMIC DNA]</scope>
    <source>
        <strain evidence="2">DSM 13744 / JCM 10971 / SI</strain>
    </source>
</reference>
<dbReference type="SUPFAM" id="SSF52833">
    <property type="entry name" value="Thioredoxin-like"/>
    <property type="match status" value="1"/>
</dbReference>
<gene>
    <name evidence="1" type="ordered locus">PTH_0569</name>
</gene>
<keyword evidence="2" id="KW-1185">Reference proteome</keyword>
<dbReference type="STRING" id="370438.PTH_0569"/>
<dbReference type="EMBL" id="AP009389">
    <property type="protein sequence ID" value="BAF58750.1"/>
    <property type="molecule type" value="Genomic_DNA"/>
</dbReference>
<evidence type="ECO:0000313" key="2">
    <source>
        <dbReference type="Proteomes" id="UP000006556"/>
    </source>
</evidence>
<dbReference type="eggNOG" id="ENOG503305Q">
    <property type="taxonomic scope" value="Bacteria"/>
</dbReference>
<sequence length="84" mass="9445">MARVQVEFINTCPCCEEHVINIKKAAARYGDEVVVKIYHAGKDFDYIKKYGAVSKGTMIINGRKKLDNLSRSIIEKAIEEAVRG</sequence>
<dbReference type="HOGENOM" id="CLU_191308_0_0_9"/>
<dbReference type="NCBIfam" id="NF040730">
    <property type="entry name" value="CxCC_doxin"/>
    <property type="match status" value="1"/>
</dbReference>
<accession>A5D4S7</accession>
<proteinExistence type="predicted"/>
<dbReference type="Proteomes" id="UP000006556">
    <property type="component" value="Chromosome"/>
</dbReference>
<organism evidence="1 2">
    <name type="scientific">Pelotomaculum thermopropionicum (strain DSM 13744 / JCM 10971 / SI)</name>
    <dbReference type="NCBI Taxonomy" id="370438"/>
    <lineage>
        <taxon>Bacteria</taxon>
        <taxon>Bacillati</taxon>
        <taxon>Bacillota</taxon>
        <taxon>Clostridia</taxon>
        <taxon>Eubacteriales</taxon>
        <taxon>Desulfotomaculaceae</taxon>
        <taxon>Pelotomaculum</taxon>
    </lineage>
</organism>
<evidence type="ECO:0008006" key="3">
    <source>
        <dbReference type="Google" id="ProtNLM"/>
    </source>
</evidence>
<dbReference type="InterPro" id="IPR036249">
    <property type="entry name" value="Thioredoxin-like_sf"/>
</dbReference>
<name>A5D4S7_PELTS</name>